<organism evidence="2 3">
    <name type="scientific">Aspergillus flavus (strain ATCC 200026 / FGSC A1120 / IAM 13836 / NRRL 3357 / JCM 12722 / SRRC 167)</name>
    <dbReference type="NCBI Taxonomy" id="332952"/>
    <lineage>
        <taxon>Eukaryota</taxon>
        <taxon>Fungi</taxon>
        <taxon>Dikarya</taxon>
        <taxon>Ascomycota</taxon>
        <taxon>Pezizomycotina</taxon>
        <taxon>Eurotiomycetes</taxon>
        <taxon>Eurotiomycetidae</taxon>
        <taxon>Eurotiales</taxon>
        <taxon>Aspergillaceae</taxon>
        <taxon>Aspergillus</taxon>
        <taxon>Aspergillus subgen. Circumdati</taxon>
    </lineage>
</organism>
<evidence type="ECO:0000256" key="1">
    <source>
        <dbReference type="SAM" id="Phobius"/>
    </source>
</evidence>
<accession>A0A7U2MRX0</accession>
<evidence type="ECO:0000313" key="3">
    <source>
        <dbReference type="Proteomes" id="UP000596276"/>
    </source>
</evidence>
<keyword evidence="3" id="KW-1185">Reference proteome</keyword>
<keyword evidence="1" id="KW-1133">Transmembrane helix</keyword>
<dbReference type="Proteomes" id="UP000596276">
    <property type="component" value="Chromosome 1"/>
</dbReference>
<name>A0A7U2MRX0_ASPFN</name>
<gene>
    <name evidence="2" type="ORF">F9C07_1127857</name>
</gene>
<feature type="transmembrane region" description="Helical" evidence="1">
    <location>
        <begin position="60"/>
        <end position="78"/>
    </location>
</feature>
<evidence type="ECO:0000313" key="2">
    <source>
        <dbReference type="EMBL" id="QRD88732.1"/>
    </source>
</evidence>
<dbReference type="VEuPathDB" id="FungiDB:F9C07_1127857"/>
<keyword evidence="1" id="KW-0472">Membrane</keyword>
<sequence>MSYLCLTCLLAEGLSLFLCFHANATKSHDLELLLFSFLFFSFLFFSFLFFFFFPFSSSSLSLHLLVIYIASPSFYLSGMQS</sequence>
<keyword evidence="1" id="KW-0812">Transmembrane</keyword>
<protein>
    <submittedName>
        <fullName evidence="2">Uncharacterized protein</fullName>
    </submittedName>
</protein>
<reference evidence="3" key="1">
    <citation type="journal article" date="2021" name="G3 (Bethesda)">
        <title>Chromosome assembled and annotated genome sequence of Aspergillus flavus NRRL 3357.</title>
        <authorList>
            <person name="Skerker J.M."/>
            <person name="Pianalto K.M."/>
            <person name="Mondo S.J."/>
            <person name="Yang K."/>
            <person name="Arkin A.P."/>
            <person name="Keller N.P."/>
            <person name="Grigoriev I.V."/>
            <person name="Louise Glass N.L."/>
        </authorList>
    </citation>
    <scope>NUCLEOTIDE SEQUENCE [LARGE SCALE GENOMIC DNA]</scope>
    <source>
        <strain evidence="3">ATCC 200026 / FGSC A1120 / IAM 13836 / NRRL 3357 / JCM 12722 / SRRC 167</strain>
    </source>
</reference>
<dbReference type="EMBL" id="CP044619">
    <property type="protein sequence ID" value="QRD88732.1"/>
    <property type="molecule type" value="Genomic_DNA"/>
</dbReference>
<proteinExistence type="predicted"/>
<feature type="transmembrane region" description="Helical" evidence="1">
    <location>
        <begin position="34"/>
        <end position="53"/>
    </location>
</feature>
<dbReference type="AlphaFoldDB" id="A0A7U2MRX0"/>